<name>E7RQP7_9BACT</name>
<accession>E7RQP7</accession>
<dbReference type="AlphaFoldDB" id="E7RQP7"/>
<reference evidence="1" key="1">
    <citation type="submission" date="2011-01" db="EMBL/GenBank/DDBJ databases">
        <authorList>
            <person name="Muzny D."/>
            <person name="Qin X."/>
            <person name="Buhay C."/>
            <person name="Dugan-Rocha S."/>
            <person name="Ding Y."/>
            <person name="Chen G."/>
            <person name="Hawes A."/>
            <person name="Holder M."/>
            <person name="Jhangiani S."/>
            <person name="Johnson A."/>
            <person name="Khan Z."/>
            <person name="Li Z."/>
            <person name="Liu W."/>
            <person name="Liu X."/>
            <person name="Perez L."/>
            <person name="Shen H."/>
            <person name="Wang Q."/>
            <person name="Watt J."/>
            <person name="Xi L."/>
            <person name="Xin Y."/>
            <person name="Zhou J."/>
            <person name="Deng J."/>
            <person name="Jiang H."/>
            <person name="Liu Y."/>
            <person name="Qu J."/>
            <person name="Song X.-Z."/>
            <person name="Zhang L."/>
            <person name="Villasana D."/>
            <person name="Johnson A."/>
            <person name="Liu J."/>
            <person name="Liyanage D."/>
            <person name="Lorensuhewa L."/>
            <person name="Robinson T."/>
            <person name="Song A."/>
            <person name="Song B.-B."/>
            <person name="Dinh H."/>
            <person name="Thornton R."/>
            <person name="Coyle M."/>
            <person name="Francisco L."/>
            <person name="Jackson L."/>
            <person name="Javaid M."/>
            <person name="Korchina V."/>
            <person name="Kovar C."/>
            <person name="Mata R."/>
            <person name="Mathew T."/>
            <person name="Ngo R."/>
            <person name="Nguyen L."/>
            <person name="Nguyen N."/>
            <person name="Okwuonu G."/>
            <person name="Ongeri F."/>
            <person name="Pham C."/>
            <person name="Simmons D."/>
            <person name="Wilczek-Boney K."/>
            <person name="Hale W."/>
            <person name="Jakkamsetti A."/>
            <person name="Pham P."/>
            <person name="Ruth R."/>
            <person name="San Lucas F."/>
            <person name="Warren J."/>
            <person name="Zhang J."/>
            <person name="Zhao Z."/>
            <person name="Zhou C."/>
            <person name="Zhu D."/>
            <person name="Lee S."/>
            <person name="Bess C."/>
            <person name="Blankenburg K."/>
            <person name="Forbes L."/>
            <person name="Fu Q."/>
            <person name="Gubbala S."/>
            <person name="Hirani K."/>
            <person name="Jayaseelan J.C."/>
            <person name="Lara F."/>
            <person name="Munidasa M."/>
            <person name="Palculict T."/>
            <person name="Patil S."/>
            <person name="Pu L.-L."/>
            <person name="Saada N."/>
            <person name="Tang L."/>
            <person name="Weissenberger G."/>
            <person name="Zhu Y."/>
            <person name="Hemphill L."/>
            <person name="Shang Y."/>
            <person name="Youmans B."/>
            <person name="Ayvaz T."/>
            <person name="Ross M."/>
            <person name="Santibanez J."/>
            <person name="Aqrawi P."/>
            <person name="Gross S."/>
            <person name="Joshi V."/>
            <person name="Fowler G."/>
            <person name="Nazareth L."/>
            <person name="Reid J."/>
            <person name="Worley K."/>
            <person name="Petrosino J."/>
            <person name="Highlander S."/>
            <person name="Gibbs R."/>
        </authorList>
    </citation>
    <scope>NUCLEOTIDE SEQUENCE [LARGE SCALE GENOMIC DNA]</scope>
    <source>
        <strain evidence="1">ATCC 33269</strain>
    </source>
</reference>
<dbReference type="Proteomes" id="UP000005580">
    <property type="component" value="Unassembled WGS sequence"/>
</dbReference>
<evidence type="ECO:0000313" key="1">
    <source>
        <dbReference type="EMBL" id="EFZ36585.1"/>
    </source>
</evidence>
<dbReference type="EMBL" id="AEPE02000005">
    <property type="protein sequence ID" value="EFZ36585.1"/>
    <property type="molecule type" value="Genomic_DNA"/>
</dbReference>
<dbReference type="HOGENOM" id="CLU_2317842_0_0_10"/>
<comment type="caution">
    <text evidence="1">The sequence shown here is derived from an EMBL/GenBank/DDBJ whole genome shotgun (WGS) entry which is preliminary data.</text>
</comment>
<dbReference type="RefSeq" id="WP_004369642.1">
    <property type="nucleotide sequence ID" value="NZ_GL833119.1"/>
</dbReference>
<organism evidence="1 2">
    <name type="scientific">Hoylesella oralis ATCC 33269</name>
    <dbReference type="NCBI Taxonomy" id="873533"/>
    <lineage>
        <taxon>Bacteria</taxon>
        <taxon>Pseudomonadati</taxon>
        <taxon>Bacteroidota</taxon>
        <taxon>Bacteroidia</taxon>
        <taxon>Bacteroidales</taxon>
        <taxon>Prevotellaceae</taxon>
        <taxon>Hoylesella</taxon>
    </lineage>
</organism>
<gene>
    <name evidence="1" type="ORF">HMPREF0663_11498</name>
</gene>
<protein>
    <submittedName>
        <fullName evidence="1">Uncharacterized protein</fullName>
    </submittedName>
</protein>
<keyword evidence="2" id="KW-1185">Reference proteome</keyword>
<evidence type="ECO:0000313" key="2">
    <source>
        <dbReference type="Proteomes" id="UP000005580"/>
    </source>
</evidence>
<proteinExistence type="predicted"/>
<sequence>MPEKRIAFIFLTLEKPLVKLQTIILIVTVYQFLKHSAAAVKYSPAIGRFTVFRRCQHLEGPQTHGAHRLLPYQQENDSTRKVQTAARARTYKKTVLKPQ</sequence>